<feature type="chain" id="PRO_5037929827" evidence="2">
    <location>
        <begin position="23"/>
        <end position="47"/>
    </location>
</feature>
<feature type="region of interest" description="Disordered" evidence="1">
    <location>
        <begin position="24"/>
        <end position="47"/>
    </location>
</feature>
<proteinExistence type="predicted"/>
<dbReference type="PROSITE" id="PS51257">
    <property type="entry name" value="PROKAR_LIPOPROTEIN"/>
    <property type="match status" value="1"/>
</dbReference>
<protein>
    <submittedName>
        <fullName evidence="3">Uncharacterized protein</fullName>
    </submittedName>
</protein>
<feature type="compositionally biased region" description="Basic and acidic residues" evidence="1">
    <location>
        <begin position="32"/>
        <end position="47"/>
    </location>
</feature>
<dbReference type="RefSeq" id="WP_205721481.1">
    <property type="nucleotide sequence ID" value="NZ_CP070608.1"/>
</dbReference>
<organism evidence="3 4">
    <name type="scientific">Fulvivirga lutea</name>
    <dbReference type="NCBI Taxonomy" id="2810512"/>
    <lineage>
        <taxon>Bacteria</taxon>
        <taxon>Pseudomonadati</taxon>
        <taxon>Bacteroidota</taxon>
        <taxon>Cytophagia</taxon>
        <taxon>Cytophagales</taxon>
        <taxon>Fulvivirgaceae</taxon>
        <taxon>Fulvivirga</taxon>
    </lineage>
</organism>
<dbReference type="EMBL" id="CP070608">
    <property type="protein sequence ID" value="QSE96968.1"/>
    <property type="molecule type" value="Genomic_DNA"/>
</dbReference>
<sequence length="47" mass="5165">MKKSLLKLLAVLMLTGTLYSCSEEEINPSDDLNSKKTEGVTKDDGTF</sequence>
<reference evidence="3" key="1">
    <citation type="submission" date="2021-02" db="EMBL/GenBank/DDBJ databases">
        <title>Fulvivirga sp. S481 isolated from sea water.</title>
        <authorList>
            <person name="Bae S.S."/>
            <person name="Baek K."/>
        </authorList>
    </citation>
    <scope>NUCLEOTIDE SEQUENCE</scope>
    <source>
        <strain evidence="3">S481</strain>
    </source>
</reference>
<accession>A0A974WG42</accession>
<name>A0A974WG42_9BACT</name>
<dbReference type="KEGG" id="fuv:JR347_15420"/>
<evidence type="ECO:0000256" key="2">
    <source>
        <dbReference type="SAM" id="SignalP"/>
    </source>
</evidence>
<evidence type="ECO:0000313" key="4">
    <source>
        <dbReference type="Proteomes" id="UP000662783"/>
    </source>
</evidence>
<keyword evidence="2" id="KW-0732">Signal</keyword>
<dbReference type="Proteomes" id="UP000662783">
    <property type="component" value="Chromosome"/>
</dbReference>
<gene>
    <name evidence="3" type="ORF">JR347_15420</name>
</gene>
<evidence type="ECO:0000256" key="1">
    <source>
        <dbReference type="SAM" id="MobiDB-lite"/>
    </source>
</evidence>
<keyword evidence="4" id="KW-1185">Reference proteome</keyword>
<evidence type="ECO:0000313" key="3">
    <source>
        <dbReference type="EMBL" id="QSE96968.1"/>
    </source>
</evidence>
<dbReference type="AlphaFoldDB" id="A0A974WG42"/>
<feature type="signal peptide" evidence="2">
    <location>
        <begin position="1"/>
        <end position="22"/>
    </location>
</feature>